<reference evidence="1" key="1">
    <citation type="submission" date="2021-04" db="EMBL/GenBank/DDBJ databases">
        <title>novel species isolated from subtropical streams in China.</title>
        <authorList>
            <person name="Lu H."/>
        </authorList>
    </citation>
    <scope>NUCLEOTIDE SEQUENCE</scope>
    <source>
        <strain evidence="1">LFS511W</strain>
    </source>
</reference>
<comment type="caution">
    <text evidence="1">The sequence shown here is derived from an EMBL/GenBank/DDBJ whole genome shotgun (WGS) entry which is preliminary data.</text>
</comment>
<accession>A0A941DRX2</accession>
<dbReference type="RefSeq" id="WP_212689846.1">
    <property type="nucleotide sequence ID" value="NZ_JAGSPN010000583.1"/>
</dbReference>
<keyword evidence="2" id="KW-1185">Reference proteome</keyword>
<sequence>EGRDLEYEHLIQNAPAELRTTLLTLQTTAGQLRAELSERESTLNSLRQILISLVPDSRKRIAQDDNIATVIATISKLVEEGEKSRSALELAKTVAE</sequence>
<dbReference type="EMBL" id="JAGSPN010000583">
    <property type="protein sequence ID" value="MBR7784760.1"/>
    <property type="molecule type" value="Genomic_DNA"/>
</dbReference>
<protein>
    <submittedName>
        <fullName evidence="1">Uncharacterized protein</fullName>
    </submittedName>
</protein>
<name>A0A941DRX2_9BURK</name>
<proteinExistence type="predicted"/>
<dbReference type="AlphaFoldDB" id="A0A941DRX2"/>
<evidence type="ECO:0000313" key="2">
    <source>
        <dbReference type="Proteomes" id="UP000680067"/>
    </source>
</evidence>
<feature type="non-terminal residue" evidence="1">
    <location>
        <position position="96"/>
    </location>
</feature>
<evidence type="ECO:0000313" key="1">
    <source>
        <dbReference type="EMBL" id="MBR7784760.1"/>
    </source>
</evidence>
<gene>
    <name evidence="1" type="ORF">KDM89_21745</name>
</gene>
<dbReference type="Proteomes" id="UP000680067">
    <property type="component" value="Unassembled WGS sequence"/>
</dbReference>
<feature type="non-terminal residue" evidence="1">
    <location>
        <position position="1"/>
    </location>
</feature>
<organism evidence="1 2">
    <name type="scientific">Undibacterium luofuense</name>
    <dbReference type="NCBI Taxonomy" id="2828733"/>
    <lineage>
        <taxon>Bacteria</taxon>
        <taxon>Pseudomonadati</taxon>
        <taxon>Pseudomonadota</taxon>
        <taxon>Betaproteobacteria</taxon>
        <taxon>Burkholderiales</taxon>
        <taxon>Oxalobacteraceae</taxon>
        <taxon>Undibacterium</taxon>
    </lineage>
</organism>